<feature type="compositionally biased region" description="Acidic residues" evidence="9">
    <location>
        <begin position="629"/>
        <end position="650"/>
    </location>
</feature>
<dbReference type="GO" id="GO:0006620">
    <property type="term" value="P:post-translational protein targeting to endoplasmic reticulum membrane"/>
    <property type="evidence" value="ECO:0007669"/>
    <property type="project" value="TreeGrafter"/>
</dbReference>
<dbReference type="eggNOG" id="KOG0721">
    <property type="taxonomic scope" value="Eukaryota"/>
</dbReference>
<dbReference type="Proteomes" id="UP000007148">
    <property type="component" value="Unassembled WGS sequence"/>
</dbReference>
<dbReference type="PANTHER" id="PTHR24075">
    <property type="entry name" value="SEC63 DOMAIN-CONTAINING"/>
    <property type="match status" value="1"/>
</dbReference>
<dbReference type="OMA" id="RAILHAH"/>
<evidence type="ECO:0000256" key="5">
    <source>
        <dbReference type="ARBA" id="ARBA00022927"/>
    </source>
</evidence>
<evidence type="ECO:0000256" key="4">
    <source>
        <dbReference type="ARBA" id="ARBA00022824"/>
    </source>
</evidence>
<feature type="transmembrane region" description="Helical" evidence="10">
    <location>
        <begin position="194"/>
        <end position="213"/>
    </location>
</feature>
<proteinExistence type="predicted"/>
<dbReference type="InterPro" id="IPR014756">
    <property type="entry name" value="Ig_E-set"/>
</dbReference>
<dbReference type="PROSITE" id="PS50076">
    <property type="entry name" value="DNAJ_2"/>
    <property type="match status" value="1"/>
</dbReference>
<evidence type="ECO:0000313" key="13">
    <source>
        <dbReference type="Proteomes" id="UP000007148"/>
    </source>
</evidence>
<dbReference type="InterPro" id="IPR035892">
    <property type="entry name" value="C2_domain_sf"/>
</dbReference>
<dbReference type="SUPFAM" id="SSF46565">
    <property type="entry name" value="Chaperone J-domain"/>
    <property type="match status" value="1"/>
</dbReference>
<feature type="transmembrane region" description="Helical" evidence="10">
    <location>
        <begin position="329"/>
        <end position="350"/>
    </location>
</feature>
<keyword evidence="8" id="KW-0143">Chaperone</keyword>
<evidence type="ECO:0000256" key="2">
    <source>
        <dbReference type="ARBA" id="ARBA00022448"/>
    </source>
</evidence>
<evidence type="ECO:0000313" key="12">
    <source>
        <dbReference type="EMBL" id="CCA67015.1"/>
    </source>
</evidence>
<keyword evidence="13" id="KW-1185">Reference proteome</keyword>
<dbReference type="STRING" id="1109443.G4T6T7"/>
<evidence type="ECO:0000256" key="9">
    <source>
        <dbReference type="SAM" id="MobiDB-lite"/>
    </source>
</evidence>
<dbReference type="InterPro" id="IPR001623">
    <property type="entry name" value="DnaJ_domain"/>
</dbReference>
<sequence length="650" mass="71748">MAEYNYDGGLAAYFLLAFLALILIPVTLSLASNLRSAPVVQGCQCQECISHREEIRQAERPTLTNPGAHTKTLLVGAGWALFSAVLYFVLTSKSTMTVYDPFTILGISSSATEKEIKKFYKKLSLKFHPDTVKLAEGQTAEEAAAYFIELTKAYKALTDEVVRKNFLEFGHPDGKQTVEVGLALPKWLVDAHNSVWVLGAYALVIGGVLPYIVGKWWFGSRSKTKDGVQAKTAGIFFKDISEESTTSTLVLSLSKGCESELPQVLKLSNSLSPQIDALQRDVVDRLGPLSSNITKLPSKESKVAFTLLYAHLLRIPLSSPELRFAQRELLLHVPTLLGSLLAMSLGHGWLPTTLEVMHLHGYFTQALMPGKSNLLQFPSITEETLEGASTNDTEKLVQILREEPQRAKNLLSAASHIGKLEVVDAQFKVIGERLVTPGAFVQLVFKVRQISVMSGGSESQELDSEQLATEAKADDAFLIGKTDVEDMPSYTPQWAHAPHWPANRKAGWWCVVGDLKTQKVFVPPFKFTDVPWTNPEERPQRDYRSFKMQFQAPQQIGVYTLHLTFVSDTHVGEDQSVFLTLKVEDLSALDADEQAVEDEISDPEEDTLAGQMAVMRGGKVKKSPYHGEESDEESTTDGDDDSDSDSSDSD</sequence>
<comment type="caution">
    <text evidence="12">The sequence shown here is derived from an EMBL/GenBank/DDBJ whole genome shotgun (WGS) entry which is preliminary data.</text>
</comment>
<dbReference type="GO" id="GO:0006614">
    <property type="term" value="P:SRP-dependent cotranslational protein targeting to membrane"/>
    <property type="evidence" value="ECO:0007669"/>
    <property type="project" value="TreeGrafter"/>
</dbReference>
<dbReference type="Gene3D" id="1.10.3380.10">
    <property type="entry name" value="Sec63 N-terminal domain-like domain"/>
    <property type="match status" value="1"/>
</dbReference>
<reference evidence="12 13" key="1">
    <citation type="journal article" date="2011" name="PLoS Pathog.">
        <title>Endophytic Life Strategies Decoded by Genome and Transcriptome Analyses of the Mutualistic Root Symbiont Piriformospora indica.</title>
        <authorList>
            <person name="Zuccaro A."/>
            <person name="Lahrmann U."/>
            <person name="Guldener U."/>
            <person name="Langen G."/>
            <person name="Pfiffi S."/>
            <person name="Biedenkopf D."/>
            <person name="Wong P."/>
            <person name="Samans B."/>
            <person name="Grimm C."/>
            <person name="Basiewicz M."/>
            <person name="Murat C."/>
            <person name="Martin F."/>
            <person name="Kogel K.H."/>
        </authorList>
    </citation>
    <scope>NUCLEOTIDE SEQUENCE [LARGE SCALE GENOMIC DNA]</scope>
    <source>
        <strain evidence="12 13">DSM 11827</strain>
    </source>
</reference>
<dbReference type="Gene3D" id="2.60.40.150">
    <property type="entry name" value="C2 domain"/>
    <property type="match status" value="1"/>
</dbReference>
<evidence type="ECO:0000256" key="10">
    <source>
        <dbReference type="SAM" id="Phobius"/>
    </source>
</evidence>
<evidence type="ECO:0000256" key="8">
    <source>
        <dbReference type="ARBA" id="ARBA00023186"/>
    </source>
</evidence>
<gene>
    <name evidence="12" type="ORF">PIIN_00852</name>
</gene>
<dbReference type="SMART" id="SM00973">
    <property type="entry name" value="Sec63"/>
    <property type="match status" value="1"/>
</dbReference>
<dbReference type="SMART" id="SM00271">
    <property type="entry name" value="DnaJ"/>
    <property type="match status" value="1"/>
</dbReference>
<dbReference type="InterPro" id="IPR004179">
    <property type="entry name" value="Sec63-dom"/>
</dbReference>
<keyword evidence="6 10" id="KW-1133">Transmembrane helix</keyword>
<feature type="region of interest" description="Disordered" evidence="9">
    <location>
        <begin position="595"/>
        <end position="650"/>
    </location>
</feature>
<dbReference type="GO" id="GO:0008320">
    <property type="term" value="F:protein transmembrane transporter activity"/>
    <property type="evidence" value="ECO:0007669"/>
    <property type="project" value="TreeGrafter"/>
</dbReference>
<dbReference type="HOGENOM" id="CLU_014210_0_0_1"/>
<dbReference type="PANTHER" id="PTHR24075:SF0">
    <property type="entry name" value="TRANSLOCATION PROTEIN SEC63 HOMOLOG"/>
    <property type="match status" value="1"/>
</dbReference>
<keyword evidence="5" id="KW-0653">Protein transport</keyword>
<dbReference type="Pfam" id="PF00226">
    <property type="entry name" value="DnaJ"/>
    <property type="match status" value="1"/>
</dbReference>
<accession>G4T6T7</accession>
<dbReference type="GO" id="GO:0003723">
    <property type="term" value="F:RNA binding"/>
    <property type="evidence" value="ECO:0007669"/>
    <property type="project" value="TreeGrafter"/>
</dbReference>
<dbReference type="Pfam" id="PF02889">
    <property type="entry name" value="Sec63"/>
    <property type="match status" value="1"/>
</dbReference>
<feature type="domain" description="J" evidence="11">
    <location>
        <begin position="100"/>
        <end position="170"/>
    </location>
</feature>
<feature type="transmembrane region" description="Helical" evidence="10">
    <location>
        <begin position="72"/>
        <end position="90"/>
    </location>
</feature>
<keyword evidence="7 10" id="KW-0472">Membrane</keyword>
<keyword evidence="4" id="KW-0256">Endoplasmic reticulum</keyword>
<evidence type="ECO:0000256" key="7">
    <source>
        <dbReference type="ARBA" id="ARBA00023136"/>
    </source>
</evidence>
<dbReference type="SUPFAM" id="SSF158702">
    <property type="entry name" value="Sec63 N-terminal domain-like"/>
    <property type="match status" value="1"/>
</dbReference>
<dbReference type="FunCoup" id="G4T6T7">
    <property type="interactions" value="548"/>
</dbReference>
<dbReference type="InParanoid" id="G4T6T7"/>
<dbReference type="SUPFAM" id="SSF81296">
    <property type="entry name" value="E set domains"/>
    <property type="match status" value="1"/>
</dbReference>
<dbReference type="Gene3D" id="1.10.287.110">
    <property type="entry name" value="DnaJ domain"/>
    <property type="match status" value="1"/>
</dbReference>
<keyword evidence="2" id="KW-0813">Transport</keyword>
<evidence type="ECO:0000256" key="1">
    <source>
        <dbReference type="ARBA" id="ARBA00004477"/>
    </source>
</evidence>
<evidence type="ECO:0000256" key="6">
    <source>
        <dbReference type="ARBA" id="ARBA00022989"/>
    </source>
</evidence>
<feature type="compositionally biased region" description="Acidic residues" evidence="9">
    <location>
        <begin position="595"/>
        <end position="607"/>
    </location>
</feature>
<dbReference type="FunFam" id="1.10.287.110:FF:000039">
    <property type="entry name" value="Protein translocation complex component (Npl1)"/>
    <property type="match status" value="1"/>
</dbReference>
<evidence type="ECO:0000259" key="11">
    <source>
        <dbReference type="PROSITE" id="PS50076"/>
    </source>
</evidence>
<dbReference type="EMBL" id="CAFZ01000008">
    <property type="protein sequence ID" value="CCA67015.1"/>
    <property type="molecule type" value="Genomic_DNA"/>
</dbReference>
<protein>
    <submittedName>
        <fullName evidence="12">Related to SEC63-ER protein-translocation complex subunit</fullName>
    </submittedName>
</protein>
<organism evidence="12 13">
    <name type="scientific">Serendipita indica (strain DSM 11827)</name>
    <name type="common">Root endophyte fungus</name>
    <name type="synonym">Piriformospora indica</name>
    <dbReference type="NCBI Taxonomy" id="1109443"/>
    <lineage>
        <taxon>Eukaryota</taxon>
        <taxon>Fungi</taxon>
        <taxon>Dikarya</taxon>
        <taxon>Basidiomycota</taxon>
        <taxon>Agaricomycotina</taxon>
        <taxon>Agaricomycetes</taxon>
        <taxon>Sebacinales</taxon>
        <taxon>Serendipitaceae</taxon>
        <taxon>Serendipita</taxon>
    </lineage>
</organism>
<name>G4T6T7_SERID</name>
<dbReference type="GO" id="GO:0031207">
    <property type="term" value="C:Sec62/Sec63 complex"/>
    <property type="evidence" value="ECO:0007669"/>
    <property type="project" value="TreeGrafter"/>
</dbReference>
<dbReference type="InterPro" id="IPR036869">
    <property type="entry name" value="J_dom_sf"/>
</dbReference>
<dbReference type="OrthoDB" id="1734229at2759"/>
<evidence type="ECO:0000256" key="3">
    <source>
        <dbReference type="ARBA" id="ARBA00022692"/>
    </source>
</evidence>
<feature type="transmembrane region" description="Helical" evidence="10">
    <location>
        <begin position="12"/>
        <end position="31"/>
    </location>
</feature>
<dbReference type="AlphaFoldDB" id="G4T6T7"/>
<dbReference type="CDD" id="cd06257">
    <property type="entry name" value="DnaJ"/>
    <property type="match status" value="1"/>
</dbReference>
<keyword evidence="3 10" id="KW-0812">Transmembrane</keyword>
<dbReference type="PRINTS" id="PR00625">
    <property type="entry name" value="JDOMAIN"/>
</dbReference>
<comment type="subcellular location">
    <subcellularLocation>
        <location evidence="1">Endoplasmic reticulum membrane</location>
        <topology evidence="1">Multi-pass membrane protein</topology>
    </subcellularLocation>
</comment>